<dbReference type="RefSeq" id="WP_102266787.1">
    <property type="nucleotide sequence ID" value="NZ_MCSH01000048.1"/>
</dbReference>
<evidence type="ECO:0000256" key="1">
    <source>
        <dbReference type="ARBA" id="ARBA00004202"/>
    </source>
</evidence>
<dbReference type="Pfam" id="PF04464">
    <property type="entry name" value="Glyphos_transf"/>
    <property type="match status" value="1"/>
</dbReference>
<reference evidence="9" key="1">
    <citation type="submission" date="2016-07" db="EMBL/GenBank/DDBJ databases">
        <title>Nontailed viruses are major unrecognized killers of bacteria in the ocean.</title>
        <authorList>
            <person name="Kauffman K."/>
            <person name="Hussain F."/>
            <person name="Yang J."/>
            <person name="Arevalo P."/>
            <person name="Brown J."/>
            <person name="Cutler M."/>
            <person name="Kelly L."/>
            <person name="Polz M.F."/>
        </authorList>
    </citation>
    <scope>NUCLEOTIDE SEQUENCE [LARGE SCALE GENOMIC DNA]</scope>
    <source>
        <strain evidence="9">10N.286.55.C1</strain>
    </source>
</reference>
<comment type="similarity">
    <text evidence="2">Belongs to the CDP-glycerol glycerophosphotransferase family.</text>
</comment>
<dbReference type="InterPro" id="IPR001173">
    <property type="entry name" value="Glyco_trans_2-like"/>
</dbReference>
<comment type="subcellular location">
    <subcellularLocation>
        <location evidence="1">Cell membrane</location>
        <topology evidence="1">Peripheral membrane protein</topology>
    </subcellularLocation>
</comment>
<dbReference type="PANTHER" id="PTHR37316">
    <property type="entry name" value="TEICHOIC ACID GLYCEROL-PHOSPHATE PRIMASE"/>
    <property type="match status" value="1"/>
</dbReference>
<dbReference type="EMBL" id="MCSI01000132">
    <property type="protein sequence ID" value="PME61722.1"/>
    <property type="molecule type" value="Genomic_DNA"/>
</dbReference>
<dbReference type="SUPFAM" id="SSF53448">
    <property type="entry name" value="Nucleotide-diphospho-sugar transferases"/>
    <property type="match status" value="1"/>
</dbReference>
<protein>
    <recommendedName>
        <fullName evidence="7">Glycosyltransferase 2-like domain-containing protein</fullName>
    </recommendedName>
</protein>
<evidence type="ECO:0000256" key="4">
    <source>
        <dbReference type="ARBA" id="ARBA00022679"/>
    </source>
</evidence>
<evidence type="ECO:0000256" key="3">
    <source>
        <dbReference type="ARBA" id="ARBA00022475"/>
    </source>
</evidence>
<feature type="domain" description="Glycosyltransferase 2-like" evidence="7">
    <location>
        <begin position="12"/>
        <end position="164"/>
    </location>
</feature>
<dbReference type="InterPro" id="IPR029044">
    <property type="entry name" value="Nucleotide-diphossugar_trans"/>
</dbReference>
<organism evidence="8 9">
    <name type="scientific">Vibrio lentus</name>
    <dbReference type="NCBI Taxonomy" id="136468"/>
    <lineage>
        <taxon>Bacteria</taxon>
        <taxon>Pseudomonadati</taxon>
        <taxon>Pseudomonadota</taxon>
        <taxon>Gammaproteobacteria</taxon>
        <taxon>Vibrionales</taxon>
        <taxon>Vibrionaceae</taxon>
        <taxon>Vibrio</taxon>
    </lineage>
</organism>
<gene>
    <name evidence="8" type="ORF">BCV30_11105</name>
</gene>
<dbReference type="InterPro" id="IPR007554">
    <property type="entry name" value="Glycerophosphate_synth"/>
</dbReference>
<dbReference type="GO" id="GO:0047355">
    <property type="term" value="F:CDP-glycerol glycerophosphotransferase activity"/>
    <property type="evidence" value="ECO:0007669"/>
    <property type="project" value="InterPro"/>
</dbReference>
<comment type="caution">
    <text evidence="8">The sequence shown here is derived from an EMBL/GenBank/DDBJ whole genome shotgun (WGS) entry which is preliminary data.</text>
</comment>
<keyword evidence="4" id="KW-0808">Transferase</keyword>
<dbReference type="InterPro" id="IPR043148">
    <property type="entry name" value="TagF_C"/>
</dbReference>
<dbReference type="Gene3D" id="3.90.550.10">
    <property type="entry name" value="Spore Coat Polysaccharide Biosynthesis Protein SpsA, Chain A"/>
    <property type="match status" value="1"/>
</dbReference>
<accession>A0A2N7BRB1</accession>
<name>A0A2N7BRB1_9VIBR</name>
<proteinExistence type="inferred from homology"/>
<dbReference type="CDD" id="cd00761">
    <property type="entry name" value="Glyco_tranf_GTA_type"/>
    <property type="match status" value="1"/>
</dbReference>
<keyword evidence="5" id="KW-0777">Teichoic acid biosynthesis</keyword>
<evidence type="ECO:0000256" key="5">
    <source>
        <dbReference type="ARBA" id="ARBA00022944"/>
    </source>
</evidence>
<dbReference type="GO" id="GO:0005886">
    <property type="term" value="C:plasma membrane"/>
    <property type="evidence" value="ECO:0007669"/>
    <property type="project" value="UniProtKB-SubCell"/>
</dbReference>
<keyword evidence="3" id="KW-1003">Cell membrane</keyword>
<dbReference type="InterPro" id="IPR043149">
    <property type="entry name" value="TagF_N"/>
</dbReference>
<dbReference type="SUPFAM" id="SSF53756">
    <property type="entry name" value="UDP-Glycosyltransferase/glycogen phosphorylase"/>
    <property type="match status" value="1"/>
</dbReference>
<dbReference type="Gene3D" id="3.40.50.12580">
    <property type="match status" value="1"/>
</dbReference>
<dbReference type="InterPro" id="IPR051612">
    <property type="entry name" value="Teichoic_Acid_Biosynth"/>
</dbReference>
<dbReference type="Pfam" id="PF00535">
    <property type="entry name" value="Glycos_transf_2"/>
    <property type="match status" value="1"/>
</dbReference>
<evidence type="ECO:0000259" key="7">
    <source>
        <dbReference type="Pfam" id="PF00535"/>
    </source>
</evidence>
<sequence>MSDISVKKPFFSIVVPIYNVEGYLRRCIESIYNQSYFNFEVIAVEDCSTDNSRRLLDSIAEKHPIRVVKLQENGGLANARNVGLEHAQGEYVLFIDSDDEIEADLLKCLYESSSNADLIFYNYYKEWETGYSTKGRYKSTLDLLDGDIIEKEDTENRLKLLKLFNIAVTKAYKVEFLLQNKFTFEHGYYEDIPMHFKVISMSEKISITSFQGYKYRQRMGSILNSQSDNHKDVIKQYEKIYQFLDEQRFDISYKKFLDEKFIDHVFILLFKLDARLTTYAKDFIIENTKVLLKKYNLAGRSPSKKIRIKINLFKIISPNNYKIFRSLFKLLLLFFKVRSRIRSSLKKQISTQKKRLAGIFYRLSCKLLSIKEIAVFESYWGAQYSCNPKAISDYMKEHHGIKVVWSVNNRELYNDSKVEFVERMSMKYFYYLSVARYFVNNVNFPDFFVKRDGTTHVQTQHGTPLKLMGFDERRHVKAPNRHFLGIRHRSSRWDYLLSSNEHSSETWKQCFPFNYKVVECGYPRNDILVNEGNNQSLIASIKLKLGIDTGDKRKLVLYMPTWRDNGNESIINLELLSSRLGNEYIVLYRKHHLAKAIIAEDDGIIDVSKYQEINDLYITSDLLITDYSSSMFDYALLKKPIILFLPDYEDYIKTRGVYFDIRDIPPGEVAYDQESLFRCLHDNEYSSISSQEKLKLFHDRFCSFDNGKAAESICKLIVDS</sequence>
<evidence type="ECO:0000256" key="2">
    <source>
        <dbReference type="ARBA" id="ARBA00010488"/>
    </source>
</evidence>
<keyword evidence="6" id="KW-0472">Membrane</keyword>
<dbReference type="PANTHER" id="PTHR37316:SF3">
    <property type="entry name" value="TEICHOIC ACID GLYCEROL-PHOSPHATE TRANSFERASE"/>
    <property type="match status" value="1"/>
</dbReference>
<dbReference type="AlphaFoldDB" id="A0A2N7BRB1"/>
<evidence type="ECO:0000256" key="6">
    <source>
        <dbReference type="ARBA" id="ARBA00023136"/>
    </source>
</evidence>
<dbReference type="Proteomes" id="UP000235778">
    <property type="component" value="Unassembled WGS sequence"/>
</dbReference>
<evidence type="ECO:0000313" key="9">
    <source>
        <dbReference type="Proteomes" id="UP000235778"/>
    </source>
</evidence>
<dbReference type="GO" id="GO:0019350">
    <property type="term" value="P:teichoic acid biosynthetic process"/>
    <property type="evidence" value="ECO:0007669"/>
    <property type="project" value="UniProtKB-KW"/>
</dbReference>
<dbReference type="Gene3D" id="3.40.50.11820">
    <property type="match status" value="1"/>
</dbReference>
<evidence type="ECO:0000313" key="8">
    <source>
        <dbReference type="EMBL" id="PME61722.1"/>
    </source>
</evidence>